<proteinExistence type="predicted"/>
<gene>
    <name evidence="2" type="ORF">SLS59_007621</name>
</gene>
<sequence length="114" mass="12718">MASHSHSLECSIMFFTRSVLASATLLSLSATTEGWVLHRDAEEHVEIKRIAVDESQKSWWSLFGKRQGDTILDCPNDQFYALLNNNPDSSVESFCNDWLNIAPATVTSEVTPTV</sequence>
<accession>A0ABR3QXJ3</accession>
<protein>
    <submittedName>
        <fullName evidence="2">Uncharacterized protein</fullName>
    </submittedName>
</protein>
<keyword evidence="3" id="KW-1185">Reference proteome</keyword>
<feature type="signal peptide" evidence="1">
    <location>
        <begin position="1"/>
        <end position="34"/>
    </location>
</feature>
<dbReference type="EMBL" id="JAKIXB020000027">
    <property type="protein sequence ID" value="KAL1596880.1"/>
    <property type="molecule type" value="Genomic_DNA"/>
</dbReference>
<evidence type="ECO:0000256" key="1">
    <source>
        <dbReference type="SAM" id="SignalP"/>
    </source>
</evidence>
<reference evidence="2 3" key="1">
    <citation type="submission" date="2024-02" db="EMBL/GenBank/DDBJ databases">
        <title>De novo assembly and annotation of 12 fungi associated with fruit tree decline syndrome in Ontario, Canada.</title>
        <authorList>
            <person name="Sulman M."/>
            <person name="Ellouze W."/>
            <person name="Ilyukhin E."/>
        </authorList>
    </citation>
    <scope>NUCLEOTIDE SEQUENCE [LARGE SCALE GENOMIC DNA]</scope>
    <source>
        <strain evidence="2 3">M97-236</strain>
    </source>
</reference>
<name>A0ABR3QXJ3_9PLEO</name>
<feature type="chain" id="PRO_5047444105" evidence="1">
    <location>
        <begin position="35"/>
        <end position="114"/>
    </location>
</feature>
<evidence type="ECO:0000313" key="2">
    <source>
        <dbReference type="EMBL" id="KAL1596880.1"/>
    </source>
</evidence>
<dbReference type="Proteomes" id="UP001521222">
    <property type="component" value="Unassembled WGS sequence"/>
</dbReference>
<comment type="caution">
    <text evidence="2">The sequence shown here is derived from an EMBL/GenBank/DDBJ whole genome shotgun (WGS) entry which is preliminary data.</text>
</comment>
<keyword evidence="1" id="KW-0732">Signal</keyword>
<organism evidence="2 3">
    <name type="scientific">Nothophoma quercina</name>
    <dbReference type="NCBI Taxonomy" id="749835"/>
    <lineage>
        <taxon>Eukaryota</taxon>
        <taxon>Fungi</taxon>
        <taxon>Dikarya</taxon>
        <taxon>Ascomycota</taxon>
        <taxon>Pezizomycotina</taxon>
        <taxon>Dothideomycetes</taxon>
        <taxon>Pleosporomycetidae</taxon>
        <taxon>Pleosporales</taxon>
        <taxon>Pleosporineae</taxon>
        <taxon>Didymellaceae</taxon>
        <taxon>Nothophoma</taxon>
    </lineage>
</organism>
<evidence type="ECO:0000313" key="3">
    <source>
        <dbReference type="Proteomes" id="UP001521222"/>
    </source>
</evidence>